<dbReference type="PANTHER" id="PTHR23542:SF1">
    <property type="entry name" value="MAJOR FACILITATOR SUPERFAMILY (MFS) PROFILE DOMAIN-CONTAINING PROTEIN"/>
    <property type="match status" value="1"/>
</dbReference>
<accession>A0A9D2C877</accession>
<dbReference type="SUPFAM" id="SSF103473">
    <property type="entry name" value="MFS general substrate transporter"/>
    <property type="match status" value="1"/>
</dbReference>
<protein>
    <submittedName>
        <fullName evidence="2">MFS transporter</fullName>
    </submittedName>
</protein>
<keyword evidence="1" id="KW-1133">Transmembrane helix</keyword>
<reference evidence="2" key="1">
    <citation type="journal article" date="2021" name="PeerJ">
        <title>Extensive microbial diversity within the chicken gut microbiome revealed by metagenomics and culture.</title>
        <authorList>
            <person name="Gilroy R."/>
            <person name="Ravi A."/>
            <person name="Getino M."/>
            <person name="Pursley I."/>
            <person name="Horton D.L."/>
            <person name="Alikhan N.F."/>
            <person name="Baker D."/>
            <person name="Gharbi K."/>
            <person name="Hall N."/>
            <person name="Watson M."/>
            <person name="Adriaenssens E.M."/>
            <person name="Foster-Nyarko E."/>
            <person name="Jarju S."/>
            <person name="Secka A."/>
            <person name="Antonio M."/>
            <person name="Oren A."/>
            <person name="Chaudhuri R.R."/>
            <person name="La Ragione R."/>
            <person name="Hildebrand F."/>
            <person name="Pallen M.J."/>
        </authorList>
    </citation>
    <scope>NUCLEOTIDE SEQUENCE</scope>
    <source>
        <strain evidence="2">ChiGjej1B1-98</strain>
    </source>
</reference>
<dbReference type="InterPro" id="IPR011701">
    <property type="entry name" value="MFS"/>
</dbReference>
<organism evidence="2 3">
    <name type="scientific">Candidatus Agrococcus pullicola</name>
    <dbReference type="NCBI Taxonomy" id="2838429"/>
    <lineage>
        <taxon>Bacteria</taxon>
        <taxon>Bacillati</taxon>
        <taxon>Actinomycetota</taxon>
        <taxon>Actinomycetes</taxon>
        <taxon>Micrococcales</taxon>
        <taxon>Microbacteriaceae</taxon>
        <taxon>Agrococcus</taxon>
    </lineage>
</organism>
<keyword evidence="1" id="KW-0812">Transmembrane</keyword>
<keyword evidence="1" id="KW-0472">Membrane</keyword>
<evidence type="ECO:0000256" key="1">
    <source>
        <dbReference type="SAM" id="Phobius"/>
    </source>
</evidence>
<sequence length="400" mass="41007">MSTYGEVLKTPGVASTLAAQLIGRFPIGMYAIGLLLHIQYAFDSYAAAGTVLAALSGGQAIATPFTTRLMSRLGTRTLLLITTTISVSSMFGIALLSAPLWVYIALGAATGLAMPPIGPTARTIYPRLLSQRQLPPLFSFDAMLQEIIFIMGPVAITFLVTSVNSTVALAVAASVQLVGSVWFALLPRVGNLRIPPTSKRMGAVLKKKPVRLVTVVGFLVIGGLAGAEAGIVAVYGHDGPEAGWILAIGALGSICGGLIFGSRTITKRSLAIRCGILAIGLAAAPLVMTFWGLAGTLFVASIGCAPALAAISAIIVGSVKFADTPESYGWVNSGQLVGIALCSGLAGVLIDMIGPAGGLIVGATAALLATIIAFIFRDSQPDLTDGVVEPPPTAPIELPR</sequence>
<comment type="caution">
    <text evidence="2">The sequence shown here is derived from an EMBL/GenBank/DDBJ whole genome shotgun (WGS) entry which is preliminary data.</text>
</comment>
<feature type="transmembrane region" description="Helical" evidence="1">
    <location>
        <begin position="242"/>
        <end position="261"/>
    </location>
</feature>
<proteinExistence type="predicted"/>
<reference evidence="2" key="2">
    <citation type="submission" date="2021-04" db="EMBL/GenBank/DDBJ databases">
        <authorList>
            <person name="Gilroy R."/>
        </authorList>
    </citation>
    <scope>NUCLEOTIDE SEQUENCE</scope>
    <source>
        <strain evidence="2">ChiGjej1B1-98</strain>
    </source>
</reference>
<dbReference type="Gene3D" id="1.20.1250.20">
    <property type="entry name" value="MFS general substrate transporter like domains"/>
    <property type="match status" value="2"/>
</dbReference>
<dbReference type="EMBL" id="DXDC01000174">
    <property type="protein sequence ID" value="HIY65821.1"/>
    <property type="molecule type" value="Genomic_DNA"/>
</dbReference>
<feature type="transmembrane region" description="Helical" evidence="1">
    <location>
        <begin position="210"/>
        <end position="236"/>
    </location>
</feature>
<dbReference type="Pfam" id="PF07690">
    <property type="entry name" value="MFS_1"/>
    <property type="match status" value="1"/>
</dbReference>
<feature type="transmembrane region" description="Helical" evidence="1">
    <location>
        <begin position="137"/>
        <end position="161"/>
    </location>
</feature>
<feature type="transmembrane region" description="Helical" evidence="1">
    <location>
        <begin position="21"/>
        <end position="40"/>
    </location>
</feature>
<gene>
    <name evidence="2" type="ORF">H9830_06035</name>
</gene>
<feature type="transmembrane region" description="Helical" evidence="1">
    <location>
        <begin position="270"/>
        <end position="291"/>
    </location>
</feature>
<feature type="transmembrane region" description="Helical" evidence="1">
    <location>
        <begin position="297"/>
        <end position="316"/>
    </location>
</feature>
<dbReference type="PANTHER" id="PTHR23542">
    <property type="match status" value="1"/>
</dbReference>
<dbReference type="Proteomes" id="UP000824005">
    <property type="component" value="Unassembled WGS sequence"/>
</dbReference>
<dbReference type="AlphaFoldDB" id="A0A9D2C877"/>
<dbReference type="InterPro" id="IPR036259">
    <property type="entry name" value="MFS_trans_sf"/>
</dbReference>
<name>A0A9D2C877_9MICO</name>
<feature type="transmembrane region" description="Helical" evidence="1">
    <location>
        <begin position="356"/>
        <end position="376"/>
    </location>
</feature>
<evidence type="ECO:0000313" key="2">
    <source>
        <dbReference type="EMBL" id="HIY65821.1"/>
    </source>
</evidence>
<feature type="transmembrane region" description="Helical" evidence="1">
    <location>
        <begin position="328"/>
        <end position="350"/>
    </location>
</feature>
<dbReference type="GO" id="GO:0022857">
    <property type="term" value="F:transmembrane transporter activity"/>
    <property type="evidence" value="ECO:0007669"/>
    <property type="project" value="InterPro"/>
</dbReference>
<evidence type="ECO:0000313" key="3">
    <source>
        <dbReference type="Proteomes" id="UP000824005"/>
    </source>
</evidence>
<feature type="transmembrane region" description="Helical" evidence="1">
    <location>
        <begin position="46"/>
        <end position="65"/>
    </location>
</feature>